<dbReference type="Proteomes" id="UP000623967">
    <property type="component" value="Unassembled WGS sequence"/>
</dbReference>
<dbReference type="RefSeq" id="WP_202656367.1">
    <property type="nucleotide sequence ID" value="NZ_JAESWB010000380.1"/>
</dbReference>
<feature type="transmembrane region" description="Helical" evidence="1">
    <location>
        <begin position="6"/>
        <end position="24"/>
    </location>
</feature>
<keyword evidence="1" id="KW-0472">Membrane</keyword>
<name>A0ABS1TUX6_9BACI</name>
<protein>
    <submittedName>
        <fullName evidence="2">Uncharacterized protein</fullName>
    </submittedName>
</protein>
<dbReference type="Pfam" id="PF26302">
    <property type="entry name" value="YhzF"/>
    <property type="match status" value="1"/>
</dbReference>
<dbReference type="EMBL" id="JAESWB010000380">
    <property type="protein sequence ID" value="MBL4955107.1"/>
    <property type="molecule type" value="Genomic_DNA"/>
</dbReference>
<evidence type="ECO:0000313" key="2">
    <source>
        <dbReference type="EMBL" id="MBL4955107.1"/>
    </source>
</evidence>
<organism evidence="2 3">
    <name type="scientific">Neobacillus paridis</name>
    <dbReference type="NCBI Taxonomy" id="2803862"/>
    <lineage>
        <taxon>Bacteria</taxon>
        <taxon>Bacillati</taxon>
        <taxon>Bacillota</taxon>
        <taxon>Bacilli</taxon>
        <taxon>Bacillales</taxon>
        <taxon>Bacillaceae</taxon>
        <taxon>Neobacillus</taxon>
    </lineage>
</organism>
<keyword evidence="1" id="KW-0812">Transmembrane</keyword>
<reference evidence="2 3" key="1">
    <citation type="submission" date="2021-01" db="EMBL/GenBank/DDBJ databases">
        <title>Genome public.</title>
        <authorList>
            <person name="Liu C."/>
            <person name="Sun Q."/>
        </authorList>
    </citation>
    <scope>NUCLEOTIDE SEQUENCE [LARGE SCALE GENOMIC DNA]</scope>
    <source>
        <strain evidence="2 3">YIM B02564</strain>
    </source>
</reference>
<keyword evidence="1" id="KW-1133">Transmembrane helix</keyword>
<evidence type="ECO:0000313" key="3">
    <source>
        <dbReference type="Proteomes" id="UP000623967"/>
    </source>
</evidence>
<gene>
    <name evidence="2" type="ORF">JK635_23395</name>
</gene>
<feature type="transmembrane region" description="Helical" evidence="1">
    <location>
        <begin position="44"/>
        <end position="62"/>
    </location>
</feature>
<sequence length="63" mass="6807">MKSVTVIFYIVSAIFLLGSVNYFIALKRPGVYPPKQLLKSRAAVLAGGGGIFLIIALIFSYIS</sequence>
<keyword evidence="3" id="KW-1185">Reference proteome</keyword>
<evidence type="ECO:0000256" key="1">
    <source>
        <dbReference type="SAM" id="Phobius"/>
    </source>
</evidence>
<proteinExistence type="predicted"/>
<dbReference type="InterPro" id="IPR058724">
    <property type="entry name" value="YhzF"/>
</dbReference>
<comment type="caution">
    <text evidence="2">The sequence shown here is derived from an EMBL/GenBank/DDBJ whole genome shotgun (WGS) entry which is preliminary data.</text>
</comment>
<accession>A0ABS1TUX6</accession>